<feature type="compositionally biased region" description="Basic residues" evidence="1">
    <location>
        <begin position="1"/>
        <end position="12"/>
    </location>
</feature>
<evidence type="ECO:0000313" key="2">
    <source>
        <dbReference type="EMBL" id="EFH11852.1"/>
    </source>
</evidence>
<proteinExistence type="predicted"/>
<feature type="region of interest" description="Disordered" evidence="1">
    <location>
        <begin position="1"/>
        <end position="47"/>
    </location>
</feature>
<dbReference type="Proteomes" id="UP000005324">
    <property type="component" value="Unassembled WGS sequence"/>
</dbReference>
<organism evidence="2 3">
    <name type="scientific">Pseudoroseomonas cervicalis ATCC 49957</name>
    <dbReference type="NCBI Taxonomy" id="525371"/>
    <lineage>
        <taxon>Bacteria</taxon>
        <taxon>Pseudomonadati</taxon>
        <taxon>Pseudomonadota</taxon>
        <taxon>Alphaproteobacteria</taxon>
        <taxon>Acetobacterales</taxon>
        <taxon>Roseomonadaceae</taxon>
        <taxon>Roseomonas</taxon>
    </lineage>
</organism>
<dbReference type="AlphaFoldDB" id="D5RLG4"/>
<dbReference type="HOGENOM" id="CLU_3172697_0_0_5"/>
<gene>
    <name evidence="2" type="ORF">HMPREF0731_1925</name>
</gene>
<comment type="caution">
    <text evidence="2">The sequence shown here is derived from an EMBL/GenBank/DDBJ whole genome shotgun (WGS) entry which is preliminary data.</text>
</comment>
<accession>D5RLG4</accession>
<evidence type="ECO:0000256" key="1">
    <source>
        <dbReference type="SAM" id="MobiDB-lite"/>
    </source>
</evidence>
<evidence type="ECO:0000313" key="3">
    <source>
        <dbReference type="Proteomes" id="UP000005324"/>
    </source>
</evidence>
<protein>
    <submittedName>
        <fullName evidence="2">Uncharacterized protein</fullName>
    </submittedName>
</protein>
<name>D5RLG4_9PROT</name>
<dbReference type="EMBL" id="ADVL01000313">
    <property type="protein sequence ID" value="EFH11852.1"/>
    <property type="molecule type" value="Genomic_DNA"/>
</dbReference>
<keyword evidence="3" id="KW-1185">Reference proteome</keyword>
<sequence>MTGSRKKGKKLVRAGGGGHVPGRFPGRATPDLPRGAVPRLKDLDRCA</sequence>
<reference evidence="2 3" key="1">
    <citation type="submission" date="2010-04" db="EMBL/GenBank/DDBJ databases">
        <authorList>
            <person name="Qin X."/>
            <person name="Bachman B."/>
            <person name="Battles P."/>
            <person name="Bell A."/>
            <person name="Bess C."/>
            <person name="Bickham C."/>
            <person name="Chaboub L."/>
            <person name="Chen D."/>
            <person name="Coyle M."/>
            <person name="Deiros D.R."/>
            <person name="Dinh H."/>
            <person name="Forbes L."/>
            <person name="Fowler G."/>
            <person name="Francisco L."/>
            <person name="Fu Q."/>
            <person name="Gubbala S."/>
            <person name="Hale W."/>
            <person name="Han Y."/>
            <person name="Hemphill L."/>
            <person name="Highlander S.K."/>
            <person name="Hirani K."/>
            <person name="Hogues M."/>
            <person name="Jackson L."/>
            <person name="Jakkamsetti A."/>
            <person name="Javaid M."/>
            <person name="Jiang H."/>
            <person name="Korchina V."/>
            <person name="Kovar C."/>
            <person name="Lara F."/>
            <person name="Lee S."/>
            <person name="Mata R."/>
            <person name="Mathew T."/>
            <person name="Moen C."/>
            <person name="Morales K."/>
            <person name="Munidasa M."/>
            <person name="Nazareth L."/>
            <person name="Ngo R."/>
            <person name="Nguyen L."/>
            <person name="Okwuonu G."/>
            <person name="Ongeri F."/>
            <person name="Patil S."/>
            <person name="Petrosino J."/>
            <person name="Pham C."/>
            <person name="Pham P."/>
            <person name="Pu L.-L."/>
            <person name="Puazo M."/>
            <person name="Raj R."/>
            <person name="Reid J."/>
            <person name="Rouhana J."/>
            <person name="Saada N."/>
            <person name="Shang Y."/>
            <person name="Simmons D."/>
            <person name="Thornton R."/>
            <person name="Warren J."/>
            <person name="Weissenberger G."/>
            <person name="Zhang J."/>
            <person name="Zhang L."/>
            <person name="Zhou C."/>
            <person name="Zhu D."/>
            <person name="Muzny D."/>
            <person name="Worley K."/>
            <person name="Gibbs R."/>
        </authorList>
    </citation>
    <scope>NUCLEOTIDE SEQUENCE [LARGE SCALE GENOMIC DNA]</scope>
    <source>
        <strain evidence="2 3">ATCC 49957</strain>
    </source>
</reference>